<reference evidence="2 3" key="1">
    <citation type="submission" date="2018-04" db="EMBL/GenBank/DDBJ databases">
        <authorList>
            <person name="Huttner S."/>
            <person name="Dainat J."/>
        </authorList>
    </citation>
    <scope>NUCLEOTIDE SEQUENCE [LARGE SCALE GENOMIC DNA]</scope>
</reference>
<feature type="chain" id="PRO_5019451660" evidence="1">
    <location>
        <begin position="17"/>
        <end position="145"/>
    </location>
</feature>
<sequence length="145" mass="15529">MKYITAALALAASVLAAPAEKRDTCQFGTYRCTTPNTGIEICDIQGNWELVGPCPDGTSCNDLPQNGFDLPFCTANTTATNTVKARNGRGPSPGDKCDTPGKYQCFGAYAIQVCDTQNKLEFVGNCPEKSHCDYINNIPYCVASV</sequence>
<evidence type="ECO:0000256" key="1">
    <source>
        <dbReference type="SAM" id="SignalP"/>
    </source>
</evidence>
<dbReference type="AlphaFoldDB" id="A0A446BPY0"/>
<proteinExistence type="predicted"/>
<gene>
    <name evidence="2" type="ORF">TT172_LOCUS6947</name>
</gene>
<organism evidence="2 3">
    <name type="scientific">Thermothielavioides terrestris</name>
    <dbReference type="NCBI Taxonomy" id="2587410"/>
    <lineage>
        <taxon>Eukaryota</taxon>
        <taxon>Fungi</taxon>
        <taxon>Dikarya</taxon>
        <taxon>Ascomycota</taxon>
        <taxon>Pezizomycotina</taxon>
        <taxon>Sordariomycetes</taxon>
        <taxon>Sordariomycetidae</taxon>
        <taxon>Sordariales</taxon>
        <taxon>Chaetomiaceae</taxon>
        <taxon>Thermothielavioides</taxon>
    </lineage>
</organism>
<evidence type="ECO:0000313" key="3">
    <source>
        <dbReference type="Proteomes" id="UP000289323"/>
    </source>
</evidence>
<name>A0A446BPY0_9PEZI</name>
<keyword evidence="1" id="KW-0732">Signal</keyword>
<feature type="signal peptide" evidence="1">
    <location>
        <begin position="1"/>
        <end position="16"/>
    </location>
</feature>
<accession>A0A446BPY0</accession>
<evidence type="ECO:0000313" key="2">
    <source>
        <dbReference type="EMBL" id="SPQ24528.1"/>
    </source>
</evidence>
<dbReference type="EMBL" id="OUUZ01000013">
    <property type="protein sequence ID" value="SPQ24528.1"/>
    <property type="molecule type" value="Genomic_DNA"/>
</dbReference>
<protein>
    <submittedName>
        <fullName evidence="2">352a710f-3feb-4955-aa85-e02fded2d529</fullName>
    </submittedName>
</protein>
<dbReference type="Proteomes" id="UP000289323">
    <property type="component" value="Unassembled WGS sequence"/>
</dbReference>